<organism evidence="2 3">
    <name type="scientific">Ricinus communis</name>
    <name type="common">Castor bean</name>
    <dbReference type="NCBI Taxonomy" id="3988"/>
    <lineage>
        <taxon>Eukaryota</taxon>
        <taxon>Viridiplantae</taxon>
        <taxon>Streptophyta</taxon>
        <taxon>Embryophyta</taxon>
        <taxon>Tracheophyta</taxon>
        <taxon>Spermatophyta</taxon>
        <taxon>Magnoliopsida</taxon>
        <taxon>eudicotyledons</taxon>
        <taxon>Gunneridae</taxon>
        <taxon>Pentapetalae</taxon>
        <taxon>rosids</taxon>
        <taxon>fabids</taxon>
        <taxon>Malpighiales</taxon>
        <taxon>Euphorbiaceae</taxon>
        <taxon>Acalyphoideae</taxon>
        <taxon>Acalypheae</taxon>
        <taxon>Ricinus</taxon>
    </lineage>
</organism>
<dbReference type="Pfam" id="PF13456">
    <property type="entry name" value="RVT_3"/>
    <property type="match status" value="1"/>
</dbReference>
<dbReference type="PANTHER" id="PTHR34023:SF9">
    <property type="entry name" value="RNASE H TYPE-1 DOMAIN-CONTAINING PROTEIN"/>
    <property type="match status" value="1"/>
</dbReference>
<sequence>MMDRIRSFWCWKGPYRIQTFLWLLTQERLPTNELCFHRKQKGFRRVDLELDSLEVVRAISADLSLIGNCGSLLAQIKTLMSRSWDVSCAHVLKEANKCANWLAHAAP</sequence>
<dbReference type="InterPro" id="IPR036397">
    <property type="entry name" value="RNaseH_sf"/>
</dbReference>
<dbReference type="InParanoid" id="B9T4W7"/>
<evidence type="ECO:0000313" key="3">
    <source>
        <dbReference type="Proteomes" id="UP000008311"/>
    </source>
</evidence>
<dbReference type="EMBL" id="EQ974494">
    <property type="protein sequence ID" value="EEF29097.1"/>
    <property type="molecule type" value="Genomic_DNA"/>
</dbReference>
<evidence type="ECO:0000259" key="1">
    <source>
        <dbReference type="Pfam" id="PF13456"/>
    </source>
</evidence>
<dbReference type="Proteomes" id="UP000008311">
    <property type="component" value="Unassembled WGS sequence"/>
</dbReference>
<dbReference type="GO" id="GO:0003676">
    <property type="term" value="F:nucleic acid binding"/>
    <property type="evidence" value="ECO:0007669"/>
    <property type="project" value="InterPro"/>
</dbReference>
<accession>B9T4W7</accession>
<reference evidence="3" key="1">
    <citation type="journal article" date="2010" name="Nat. Biotechnol.">
        <title>Draft genome sequence of the oilseed species Ricinus communis.</title>
        <authorList>
            <person name="Chan A.P."/>
            <person name="Crabtree J."/>
            <person name="Zhao Q."/>
            <person name="Lorenzi H."/>
            <person name="Orvis J."/>
            <person name="Puiu D."/>
            <person name="Melake-Berhan A."/>
            <person name="Jones K.M."/>
            <person name="Redman J."/>
            <person name="Chen G."/>
            <person name="Cahoon E.B."/>
            <person name="Gedil M."/>
            <person name="Stanke M."/>
            <person name="Haas B.J."/>
            <person name="Wortman J.R."/>
            <person name="Fraser-Liggett C.M."/>
            <person name="Ravel J."/>
            <person name="Rabinowicz P.D."/>
        </authorList>
    </citation>
    <scope>NUCLEOTIDE SEQUENCE [LARGE SCALE GENOMIC DNA]</scope>
    <source>
        <strain evidence="3">cv. Hale</strain>
    </source>
</reference>
<dbReference type="CDD" id="cd06222">
    <property type="entry name" value="RNase_H_like"/>
    <property type="match status" value="1"/>
</dbReference>
<keyword evidence="3" id="KW-1185">Reference proteome</keyword>
<dbReference type="AlphaFoldDB" id="B9T4W7"/>
<dbReference type="Gene3D" id="3.30.420.10">
    <property type="entry name" value="Ribonuclease H-like superfamily/Ribonuclease H"/>
    <property type="match status" value="1"/>
</dbReference>
<dbReference type="InterPro" id="IPR044730">
    <property type="entry name" value="RNase_H-like_dom_plant"/>
</dbReference>
<gene>
    <name evidence="2" type="ORF">RCOM_0219440</name>
</gene>
<dbReference type="PANTHER" id="PTHR34023">
    <property type="entry name" value="RNASE H DOMAIN-CONTAINING PROTEIN"/>
    <property type="match status" value="1"/>
</dbReference>
<dbReference type="GO" id="GO:0004523">
    <property type="term" value="F:RNA-DNA hybrid ribonuclease activity"/>
    <property type="evidence" value="ECO:0007669"/>
    <property type="project" value="InterPro"/>
</dbReference>
<dbReference type="InterPro" id="IPR002156">
    <property type="entry name" value="RNaseH_domain"/>
</dbReference>
<name>B9T4W7_RICCO</name>
<protein>
    <recommendedName>
        <fullName evidence="1">RNase H type-1 domain-containing protein</fullName>
    </recommendedName>
</protein>
<feature type="domain" description="RNase H type-1" evidence="1">
    <location>
        <begin position="40"/>
        <end position="106"/>
    </location>
</feature>
<proteinExistence type="predicted"/>
<evidence type="ECO:0000313" key="2">
    <source>
        <dbReference type="EMBL" id="EEF29097.1"/>
    </source>
</evidence>